<gene>
    <name evidence="1" type="ORF">Loa_02430</name>
</gene>
<dbReference type="Proteomes" id="UP000018838">
    <property type="component" value="Chromosome"/>
</dbReference>
<proteinExistence type="predicted"/>
<keyword evidence="2" id="KW-1185">Reference proteome</keyword>
<dbReference type="HOGENOM" id="CLU_2954919_0_0_6"/>
<protein>
    <submittedName>
        <fullName evidence="1">Uncharacterized protein</fullName>
    </submittedName>
</protein>
<name>W0BH63_9GAMM</name>
<dbReference type="PATRIC" id="fig|1268635.3.peg.2496"/>
<dbReference type="SUPFAM" id="SSF52540">
    <property type="entry name" value="P-loop containing nucleoside triphosphate hydrolases"/>
    <property type="match status" value="1"/>
</dbReference>
<dbReference type="EMBL" id="CP004006">
    <property type="protein sequence ID" value="AHE67972.1"/>
    <property type="molecule type" value="Genomic_DNA"/>
</dbReference>
<dbReference type="InterPro" id="IPR027417">
    <property type="entry name" value="P-loop_NTPase"/>
</dbReference>
<dbReference type="KEGG" id="lok:Loa_02430"/>
<reference evidence="1 2" key="1">
    <citation type="journal article" date="2013" name="Int. J. Med. Microbiol.">
        <title>Legionella oakridgensis ATCC 33761 genome sequence and phenotypic characterization reveals its replication capacity in amoebae.</title>
        <authorList>
            <person name="Brzuszkiewicz E."/>
            <person name="Schulz T."/>
            <person name="Rydzewski K."/>
            <person name="Daniel R."/>
            <person name="Gillmaier N."/>
            <person name="Dittmann C."/>
            <person name="Holland G."/>
            <person name="Schunder E."/>
            <person name="Lautner M."/>
            <person name="Eisenreich W."/>
            <person name="Luck C."/>
            <person name="Heuner K."/>
        </authorList>
    </citation>
    <scope>NUCLEOTIDE SEQUENCE [LARGE SCALE GENOMIC DNA]</scope>
    <source>
        <strain>OR-10</strain>
        <strain evidence="2">ATCC 33761</strain>
    </source>
</reference>
<accession>W0BH63</accession>
<evidence type="ECO:0000313" key="2">
    <source>
        <dbReference type="Proteomes" id="UP000018838"/>
    </source>
</evidence>
<sequence length="59" mass="6722">MVLKVARETVIDVSKLRKSFDNKVVVDEVDLQVKKGKYLVFSARTAAGKRRLFVCFVGY</sequence>
<dbReference type="AlphaFoldDB" id="W0BH63"/>
<organism evidence="1 2">
    <name type="scientific">Legionella oakridgensis ATCC 33761 = DSM 21215</name>
    <dbReference type="NCBI Taxonomy" id="1268635"/>
    <lineage>
        <taxon>Bacteria</taxon>
        <taxon>Pseudomonadati</taxon>
        <taxon>Pseudomonadota</taxon>
        <taxon>Gammaproteobacteria</taxon>
        <taxon>Legionellales</taxon>
        <taxon>Legionellaceae</taxon>
        <taxon>Legionella</taxon>
    </lineage>
</organism>
<evidence type="ECO:0000313" key="1">
    <source>
        <dbReference type="EMBL" id="AHE67972.1"/>
    </source>
</evidence>
<dbReference type="Gene3D" id="3.40.50.300">
    <property type="entry name" value="P-loop containing nucleotide triphosphate hydrolases"/>
    <property type="match status" value="1"/>
</dbReference>